<dbReference type="PANTHER" id="PTHR31827">
    <property type="entry name" value="EMB|CAB89363.1"/>
    <property type="match status" value="1"/>
</dbReference>
<accession>F2DET8</accession>
<dbReference type="AlphaFoldDB" id="F2DET8"/>
<evidence type="ECO:0000313" key="4">
    <source>
        <dbReference type="EnsemblPlants" id="HORVU.MOREX.r3.7HG0677120.1"/>
    </source>
</evidence>
<reference evidence="4" key="4">
    <citation type="submission" date="2022-01" db="UniProtKB">
        <authorList>
            <consortium name="EnsemblPlants"/>
        </authorList>
    </citation>
    <scope>IDENTIFICATION</scope>
    <source>
        <strain evidence="4">subsp. vulgare</strain>
    </source>
</reference>
<dbReference type="EnsemblPlants" id="HORVU.MOREX.r3.7HG0677120.1">
    <property type="protein sequence ID" value="HORVU.MOREX.r3.7HG0677120.1"/>
    <property type="gene ID" value="HORVU.MOREX.r3.7HG0677120"/>
</dbReference>
<name>F2DET8_HORVV</name>
<protein>
    <submittedName>
        <fullName evidence="3">Predicted protein</fullName>
    </submittedName>
</protein>
<evidence type="ECO:0000256" key="1">
    <source>
        <dbReference type="SAM" id="MobiDB-lite"/>
    </source>
</evidence>
<dbReference type="PANTHER" id="PTHR31827:SF43">
    <property type="entry name" value="OS06G0472700 PROTEIN"/>
    <property type="match status" value="1"/>
</dbReference>
<dbReference type="EMBL" id="AK362405">
    <property type="protein sequence ID" value="BAJ93609.1"/>
    <property type="molecule type" value="mRNA"/>
</dbReference>
<proteinExistence type="evidence at transcript level"/>
<dbReference type="Proteomes" id="UP000011116">
    <property type="component" value="Chromosome 7H"/>
</dbReference>
<dbReference type="KEGG" id="hvg:123409318"/>
<evidence type="ECO:0000313" key="3">
    <source>
        <dbReference type="EMBL" id="BAJ93609.1"/>
    </source>
</evidence>
<reference evidence="5" key="2">
    <citation type="journal article" date="2012" name="Nature">
        <title>A physical, genetic and functional sequence assembly of the barley genome.</title>
        <authorList>
            <consortium name="The International Barley Genome Sequencing Consortium"/>
            <person name="Mayer K.F."/>
            <person name="Waugh R."/>
            <person name="Brown J.W."/>
            <person name="Schulman A."/>
            <person name="Langridge P."/>
            <person name="Platzer M."/>
            <person name="Fincher G.B."/>
            <person name="Muehlbauer G.J."/>
            <person name="Sato K."/>
            <person name="Close T.J."/>
            <person name="Wise R.P."/>
            <person name="Stein N."/>
        </authorList>
    </citation>
    <scope>NUCLEOTIDE SEQUENCE [LARGE SCALE GENOMIC DNA]</scope>
    <source>
        <strain evidence="5">cv. Morex</strain>
    </source>
</reference>
<evidence type="ECO:0000313" key="5">
    <source>
        <dbReference type="Proteomes" id="UP000011116"/>
    </source>
</evidence>
<feature type="compositionally biased region" description="Low complexity" evidence="1">
    <location>
        <begin position="411"/>
        <end position="426"/>
    </location>
</feature>
<dbReference type="Gramene" id="HORVU.MOREX.r2.7HG0561930.1">
    <property type="protein sequence ID" value="HORVU.MOREX.r2.7HG0561930.1"/>
    <property type="gene ID" value="HORVU.MOREX.r2.7HG0561930"/>
</dbReference>
<feature type="compositionally biased region" description="Basic residues" evidence="1">
    <location>
        <begin position="338"/>
        <end position="360"/>
    </location>
</feature>
<dbReference type="Pfam" id="PF24906">
    <property type="entry name" value="Zf_WRKY19"/>
    <property type="match status" value="1"/>
</dbReference>
<dbReference type="InterPro" id="IPR056866">
    <property type="entry name" value="Znf_WRKY19"/>
</dbReference>
<dbReference type="OrthoDB" id="77038at2759"/>
<dbReference type="RefSeq" id="XP_044958191.1">
    <property type="nucleotide sequence ID" value="XM_045102256.1"/>
</dbReference>
<evidence type="ECO:0000259" key="2">
    <source>
        <dbReference type="Pfam" id="PF24906"/>
    </source>
</evidence>
<organism evidence="3">
    <name type="scientific">Hordeum vulgare subsp. vulgare</name>
    <name type="common">Domesticated barley</name>
    <dbReference type="NCBI Taxonomy" id="112509"/>
    <lineage>
        <taxon>Eukaryota</taxon>
        <taxon>Viridiplantae</taxon>
        <taxon>Streptophyta</taxon>
        <taxon>Embryophyta</taxon>
        <taxon>Tracheophyta</taxon>
        <taxon>Spermatophyta</taxon>
        <taxon>Magnoliopsida</taxon>
        <taxon>Liliopsida</taxon>
        <taxon>Poales</taxon>
        <taxon>Poaceae</taxon>
        <taxon>BOP clade</taxon>
        <taxon>Pooideae</taxon>
        <taxon>Triticodae</taxon>
        <taxon>Triticeae</taxon>
        <taxon>Hordeinae</taxon>
        <taxon>Hordeum</taxon>
    </lineage>
</organism>
<feature type="region of interest" description="Disordered" evidence="1">
    <location>
        <begin position="327"/>
        <end position="371"/>
    </location>
</feature>
<dbReference type="Gramene" id="HORVU.MOREX.r3.7HG0677120.1">
    <property type="protein sequence ID" value="HORVU.MOREX.r3.7HG0677120.1"/>
    <property type="gene ID" value="HORVU.MOREX.r3.7HG0677120"/>
</dbReference>
<keyword evidence="5" id="KW-1185">Reference proteome</keyword>
<gene>
    <name evidence="4" type="primary">LOC123409318</name>
</gene>
<feature type="region of interest" description="Disordered" evidence="1">
    <location>
        <begin position="411"/>
        <end position="434"/>
    </location>
</feature>
<reference evidence="4" key="3">
    <citation type="submission" date="2020-10" db="EMBL/GenBank/DDBJ databases">
        <authorList>
            <person name="Scholz U."/>
            <person name="Mascher M."/>
            <person name="Fiebig A."/>
        </authorList>
    </citation>
    <scope>NUCLEOTIDE SEQUENCE [LARGE SCALE GENOMIC DNA]</scope>
    <source>
        <strain evidence="4">cv. Morex</strain>
    </source>
</reference>
<feature type="domain" description="WRKY19-like zinc finger" evidence="2">
    <location>
        <begin position="250"/>
        <end position="274"/>
    </location>
</feature>
<reference evidence="3" key="1">
    <citation type="journal article" date="2011" name="Plant Physiol.">
        <title>Comprehensive sequence analysis of 24,783 barley full-length cDNAs derived from 12 clone libraries.</title>
        <authorList>
            <person name="Matsumoto T."/>
            <person name="Tanaka T."/>
            <person name="Sakai H."/>
            <person name="Amano N."/>
            <person name="Kanamori H."/>
            <person name="Kurita K."/>
            <person name="Kikuta A."/>
            <person name="Kamiya K."/>
            <person name="Yamamoto M."/>
            <person name="Ikawa H."/>
            <person name="Fujii N."/>
            <person name="Hori K."/>
            <person name="Itoh T."/>
            <person name="Sato K."/>
        </authorList>
    </citation>
    <scope>NUCLEOTIDE SEQUENCE</scope>
    <source>
        <tissue evidence="3">Shoot and root</tissue>
    </source>
</reference>
<sequence>MSGPPVFSVLQGSNTTHRGQQISMIGNGHSFQQGVYVMDPSSFNQGIYAEKQSSFAERTNMIQLNNCMADNSSPAGNRCQRLGCNEVVEGQTAFCKSHRQCQMIGCPQVPPNGVAFCMAHGGGHLCNDPGSSVVPFTESEGSIKYEGDSRFRVMENAMVSTGINNPDGEVVMCKFQGCSKRSQGNTMYCKVHSGGSKACMVQGCTKGAHGGTPMCIAHGGGKRCSVAGCRNAACGSSQGRTDCCVRHGGGKRCKHDGCGKGAQGNTDFCIGHGGGRRCKFEGCGKSAQGRSDNCIKHGGGRRCKFEGCSASAKWGVDFCSAHRKGMLGGNDTADGAPKPKRRAKKSAGTKKAEKAKRAKKTVVGPAGLSGEDATMPAVLSADMPEMGAIHVATHVSDRPKSPETAIALQQPPVQLQQPPPLQSLEPSGLTASTEEGLPVAGSVFFGL</sequence>
<dbReference type="GeneID" id="123409318"/>